<accession>A0ACB6Z0Q9</accession>
<dbReference type="Proteomes" id="UP000886501">
    <property type="component" value="Unassembled WGS sequence"/>
</dbReference>
<name>A0ACB6Z0Q9_THEGA</name>
<organism evidence="1 2">
    <name type="scientific">Thelephora ganbajun</name>
    <name type="common">Ganba fungus</name>
    <dbReference type="NCBI Taxonomy" id="370292"/>
    <lineage>
        <taxon>Eukaryota</taxon>
        <taxon>Fungi</taxon>
        <taxon>Dikarya</taxon>
        <taxon>Basidiomycota</taxon>
        <taxon>Agaricomycotina</taxon>
        <taxon>Agaricomycetes</taxon>
        <taxon>Thelephorales</taxon>
        <taxon>Thelephoraceae</taxon>
        <taxon>Thelephora</taxon>
    </lineage>
</organism>
<reference evidence="1" key="1">
    <citation type="submission" date="2019-10" db="EMBL/GenBank/DDBJ databases">
        <authorList>
            <consortium name="DOE Joint Genome Institute"/>
            <person name="Kuo A."/>
            <person name="Miyauchi S."/>
            <person name="Kiss E."/>
            <person name="Drula E."/>
            <person name="Kohler A."/>
            <person name="Sanchez-Garcia M."/>
            <person name="Andreopoulos B."/>
            <person name="Barry K.W."/>
            <person name="Bonito G."/>
            <person name="Buee M."/>
            <person name="Carver A."/>
            <person name="Chen C."/>
            <person name="Cichocki N."/>
            <person name="Clum A."/>
            <person name="Culley D."/>
            <person name="Crous P.W."/>
            <person name="Fauchery L."/>
            <person name="Girlanda M."/>
            <person name="Hayes R."/>
            <person name="Keri Z."/>
            <person name="Labutti K."/>
            <person name="Lipzen A."/>
            <person name="Lombard V."/>
            <person name="Magnuson J."/>
            <person name="Maillard F."/>
            <person name="Morin E."/>
            <person name="Murat C."/>
            <person name="Nolan M."/>
            <person name="Ohm R."/>
            <person name="Pangilinan J."/>
            <person name="Pereira M."/>
            <person name="Perotto S."/>
            <person name="Peter M."/>
            <person name="Riley R."/>
            <person name="Sitrit Y."/>
            <person name="Stielow B."/>
            <person name="Szollosi G."/>
            <person name="Zifcakova L."/>
            <person name="Stursova M."/>
            <person name="Spatafora J.W."/>
            <person name="Tedersoo L."/>
            <person name="Vaario L.-M."/>
            <person name="Yamada A."/>
            <person name="Yan M."/>
            <person name="Wang P."/>
            <person name="Xu J."/>
            <person name="Bruns T."/>
            <person name="Baldrian P."/>
            <person name="Vilgalys R."/>
            <person name="Henrissat B."/>
            <person name="Grigoriev I.V."/>
            <person name="Hibbett D."/>
            <person name="Nagy L.G."/>
            <person name="Martin F.M."/>
        </authorList>
    </citation>
    <scope>NUCLEOTIDE SEQUENCE</scope>
    <source>
        <strain evidence="1">P2</strain>
    </source>
</reference>
<reference evidence="1" key="2">
    <citation type="journal article" date="2020" name="Nat. Commun.">
        <title>Large-scale genome sequencing of mycorrhizal fungi provides insights into the early evolution of symbiotic traits.</title>
        <authorList>
            <person name="Miyauchi S."/>
            <person name="Kiss E."/>
            <person name="Kuo A."/>
            <person name="Drula E."/>
            <person name="Kohler A."/>
            <person name="Sanchez-Garcia M."/>
            <person name="Morin E."/>
            <person name="Andreopoulos B."/>
            <person name="Barry K.W."/>
            <person name="Bonito G."/>
            <person name="Buee M."/>
            <person name="Carver A."/>
            <person name="Chen C."/>
            <person name="Cichocki N."/>
            <person name="Clum A."/>
            <person name="Culley D."/>
            <person name="Crous P.W."/>
            <person name="Fauchery L."/>
            <person name="Girlanda M."/>
            <person name="Hayes R.D."/>
            <person name="Keri Z."/>
            <person name="LaButti K."/>
            <person name="Lipzen A."/>
            <person name="Lombard V."/>
            <person name="Magnuson J."/>
            <person name="Maillard F."/>
            <person name="Murat C."/>
            <person name="Nolan M."/>
            <person name="Ohm R.A."/>
            <person name="Pangilinan J."/>
            <person name="Pereira M.F."/>
            <person name="Perotto S."/>
            <person name="Peter M."/>
            <person name="Pfister S."/>
            <person name="Riley R."/>
            <person name="Sitrit Y."/>
            <person name="Stielow J.B."/>
            <person name="Szollosi G."/>
            <person name="Zifcakova L."/>
            <person name="Stursova M."/>
            <person name="Spatafora J.W."/>
            <person name="Tedersoo L."/>
            <person name="Vaario L.M."/>
            <person name="Yamada A."/>
            <person name="Yan M."/>
            <person name="Wang P."/>
            <person name="Xu J."/>
            <person name="Bruns T."/>
            <person name="Baldrian P."/>
            <person name="Vilgalys R."/>
            <person name="Dunand C."/>
            <person name="Henrissat B."/>
            <person name="Grigoriev I.V."/>
            <person name="Hibbett D."/>
            <person name="Nagy L.G."/>
            <person name="Martin F.M."/>
        </authorList>
    </citation>
    <scope>NUCLEOTIDE SEQUENCE</scope>
    <source>
        <strain evidence="1">P2</strain>
    </source>
</reference>
<dbReference type="EMBL" id="MU118287">
    <property type="protein sequence ID" value="KAF9643094.1"/>
    <property type="molecule type" value="Genomic_DNA"/>
</dbReference>
<evidence type="ECO:0000313" key="2">
    <source>
        <dbReference type="Proteomes" id="UP000886501"/>
    </source>
</evidence>
<keyword evidence="2" id="KW-1185">Reference proteome</keyword>
<protein>
    <submittedName>
        <fullName evidence="1">Uncharacterized protein</fullName>
    </submittedName>
</protein>
<proteinExistence type="predicted"/>
<sequence length="226" mass="24175">MSLAQTEGMYILQLAKAECATGAQHATHMNAAKFTSNELGCTCAGGQIQLTDDQTNSASLRKMSSIFTIGDGPMRSSTAFACEVTPARTVVSFQLGIEFKDLEFETMDITETGIAKVVDISRLPPSATATVVPFVQAMDLLSALPETITNPELIAIKEAAHEELHLLGSCPRSIPKIQAEGGTAEADWKELMDDALGRGMDHFFEWAEEAVGSMITADIGCPKCGR</sequence>
<comment type="caution">
    <text evidence="1">The sequence shown here is derived from an EMBL/GenBank/DDBJ whole genome shotgun (WGS) entry which is preliminary data.</text>
</comment>
<evidence type="ECO:0000313" key="1">
    <source>
        <dbReference type="EMBL" id="KAF9643094.1"/>
    </source>
</evidence>
<gene>
    <name evidence="1" type="ORF">BDM02DRAFT_3132662</name>
</gene>